<reference evidence="6 7" key="1">
    <citation type="submission" date="2014-07" db="EMBL/GenBank/DDBJ databases">
        <title>Complete genome sequence of a moderately halophilic bacterium Terribacillus aidingensis MP602, isolated from Cryptomeria fortunei in Tianmu mountain in China.</title>
        <authorList>
            <person name="Wang Y."/>
            <person name="Lu P."/>
            <person name="Zhang L."/>
        </authorList>
    </citation>
    <scope>NUCLEOTIDE SEQUENCE [LARGE SCALE GENOMIC DNA]</scope>
    <source>
        <strain evidence="6 7">MP602</strain>
    </source>
</reference>
<dbReference type="RefSeq" id="WP_038557879.1">
    <property type="nucleotide sequence ID" value="NZ_CP008876.1"/>
</dbReference>
<gene>
    <name evidence="6" type="ORF">GZ22_01155</name>
</gene>
<dbReference type="PANTHER" id="PTHR11079">
    <property type="entry name" value="CYTOSINE DEAMINASE FAMILY MEMBER"/>
    <property type="match status" value="1"/>
</dbReference>
<protein>
    <submittedName>
        <fullName evidence="6">Guanine deaminase</fullName>
    </submittedName>
</protein>
<dbReference type="InterPro" id="IPR016193">
    <property type="entry name" value="Cytidine_deaminase-like"/>
</dbReference>
<dbReference type="InterPro" id="IPR016192">
    <property type="entry name" value="APOBEC/CMP_deaminase_Zn-bd"/>
</dbReference>
<dbReference type="Proteomes" id="UP000027980">
    <property type="component" value="Chromosome"/>
</dbReference>
<sequence>MDHHYYIDYACKLAVENVNNGKGGPFGAVIVKNGEIVGEGTNLVTSLHDPTAHAEIQAIRNATSNLGHFELEDCIIYSSCEPCPMCLGAIYWARPKALYFAYTKKDAAQIGFDDDFIYQEIEKPYEERKILTVQLRDNQTADPMKAWTEKEDKVEY</sequence>
<keyword evidence="3" id="KW-0378">Hydrolase</keyword>
<dbReference type="Pfam" id="PF00383">
    <property type="entry name" value="dCMP_cyt_deam_1"/>
    <property type="match status" value="1"/>
</dbReference>
<dbReference type="GO" id="GO:0047974">
    <property type="term" value="F:guanosine deaminase activity"/>
    <property type="evidence" value="ECO:0007669"/>
    <property type="project" value="TreeGrafter"/>
</dbReference>
<dbReference type="GO" id="GO:0008270">
    <property type="term" value="F:zinc ion binding"/>
    <property type="evidence" value="ECO:0007669"/>
    <property type="project" value="InterPro"/>
</dbReference>
<organism evidence="6 7">
    <name type="scientific">Terribacillus saccharophilus</name>
    <dbReference type="NCBI Taxonomy" id="361277"/>
    <lineage>
        <taxon>Bacteria</taxon>
        <taxon>Bacillati</taxon>
        <taxon>Bacillota</taxon>
        <taxon>Bacilli</taxon>
        <taxon>Bacillales</taxon>
        <taxon>Bacillaceae</taxon>
        <taxon>Terribacillus</taxon>
    </lineage>
</organism>
<dbReference type="CDD" id="cd01285">
    <property type="entry name" value="nucleoside_deaminase"/>
    <property type="match status" value="1"/>
</dbReference>
<keyword evidence="2" id="KW-0479">Metal-binding</keyword>
<dbReference type="PANTHER" id="PTHR11079:SF161">
    <property type="entry name" value="CMP_DCMP-TYPE DEAMINASE DOMAIN-CONTAINING PROTEIN"/>
    <property type="match status" value="1"/>
</dbReference>
<dbReference type="AlphaFoldDB" id="A0A075LGK0"/>
<evidence type="ECO:0000256" key="3">
    <source>
        <dbReference type="ARBA" id="ARBA00022801"/>
    </source>
</evidence>
<dbReference type="PROSITE" id="PS00903">
    <property type="entry name" value="CYT_DCMP_DEAMINASES_1"/>
    <property type="match status" value="1"/>
</dbReference>
<evidence type="ECO:0000256" key="4">
    <source>
        <dbReference type="ARBA" id="ARBA00022833"/>
    </source>
</evidence>
<dbReference type="SUPFAM" id="SSF53927">
    <property type="entry name" value="Cytidine deaminase-like"/>
    <property type="match status" value="1"/>
</dbReference>
<accession>A0A075LGK0</accession>
<dbReference type="EMBL" id="CP008876">
    <property type="protein sequence ID" value="AIF65401.1"/>
    <property type="molecule type" value="Genomic_DNA"/>
</dbReference>
<dbReference type="FunFam" id="3.40.140.10:FF:000011">
    <property type="entry name" value="tRNA-specific adenosine deaminase"/>
    <property type="match status" value="1"/>
</dbReference>
<evidence type="ECO:0000259" key="5">
    <source>
        <dbReference type="PROSITE" id="PS51747"/>
    </source>
</evidence>
<comment type="similarity">
    <text evidence="1">Belongs to the cytidine and deoxycytidylate deaminase family.</text>
</comment>
<dbReference type="HOGENOM" id="CLU_025810_5_2_9"/>
<feature type="domain" description="CMP/dCMP-type deaminase" evidence="5">
    <location>
        <begin position="1"/>
        <end position="132"/>
    </location>
</feature>
<proteinExistence type="inferred from homology"/>
<evidence type="ECO:0000313" key="7">
    <source>
        <dbReference type="Proteomes" id="UP000027980"/>
    </source>
</evidence>
<name>A0A075LGK0_9BACI</name>
<dbReference type="Gene3D" id="3.40.140.10">
    <property type="entry name" value="Cytidine Deaminase, domain 2"/>
    <property type="match status" value="1"/>
</dbReference>
<dbReference type="OrthoDB" id="9802676at2"/>
<keyword evidence="4" id="KW-0862">Zinc</keyword>
<dbReference type="KEGG" id="tap:GZ22_01155"/>
<dbReference type="InterPro" id="IPR002125">
    <property type="entry name" value="CMP_dCMP_dom"/>
</dbReference>
<dbReference type="GO" id="GO:0006152">
    <property type="term" value="P:purine nucleoside catabolic process"/>
    <property type="evidence" value="ECO:0007669"/>
    <property type="project" value="TreeGrafter"/>
</dbReference>
<dbReference type="PROSITE" id="PS51747">
    <property type="entry name" value="CYT_DCMP_DEAMINASES_2"/>
    <property type="match status" value="1"/>
</dbReference>
<evidence type="ECO:0000256" key="2">
    <source>
        <dbReference type="ARBA" id="ARBA00022723"/>
    </source>
</evidence>
<dbReference type="GeneID" id="34222476"/>
<evidence type="ECO:0000313" key="6">
    <source>
        <dbReference type="EMBL" id="AIF65401.1"/>
    </source>
</evidence>
<evidence type="ECO:0000256" key="1">
    <source>
        <dbReference type="ARBA" id="ARBA00006576"/>
    </source>
</evidence>